<name>A0A4U8WLM4_9FLAO</name>
<dbReference type="AlphaFoldDB" id="A0A4U8WLM4"/>
<accession>A0A4U8WLM4</accession>
<keyword evidence="1" id="KW-0812">Transmembrane</keyword>
<proteinExistence type="predicted"/>
<dbReference type="EMBL" id="LR215974">
    <property type="protein sequence ID" value="VFB03718.1"/>
    <property type="molecule type" value="Genomic_DNA"/>
</dbReference>
<keyword evidence="1" id="KW-1133">Transmembrane helix</keyword>
<feature type="transmembrane region" description="Helical" evidence="1">
    <location>
        <begin position="69"/>
        <end position="89"/>
    </location>
</feature>
<dbReference type="KEGG" id="ctai:NCTC12078_01734"/>
<feature type="transmembrane region" description="Helical" evidence="1">
    <location>
        <begin position="5"/>
        <end position="25"/>
    </location>
</feature>
<evidence type="ECO:0000256" key="1">
    <source>
        <dbReference type="SAM" id="Phobius"/>
    </source>
</evidence>
<dbReference type="Proteomes" id="UP000290013">
    <property type="component" value="Chromosome"/>
</dbReference>
<sequence>MKIKIIHSVTILILWIIRIFWSNSIQNISDNLKKVFHFHFDDMKNLTYFFLGISILLNIFLVKKSKIVLLTYYVLTIINIILIIFSLTIL</sequence>
<reference evidence="2 3" key="1">
    <citation type="submission" date="2019-02" db="EMBL/GenBank/DDBJ databases">
        <authorList>
            <consortium name="Pathogen Informatics"/>
        </authorList>
    </citation>
    <scope>NUCLEOTIDE SEQUENCE [LARGE SCALE GENOMIC DNA]</scope>
    <source>
        <strain evidence="2 3">3012STDY6944375</strain>
    </source>
</reference>
<protein>
    <submittedName>
        <fullName evidence="2">Uncharacterized protein</fullName>
    </submittedName>
</protein>
<evidence type="ECO:0000313" key="2">
    <source>
        <dbReference type="EMBL" id="VFB03718.1"/>
    </source>
</evidence>
<organism evidence="2 3">
    <name type="scientific">Chryseobacterium taihuense</name>
    <dbReference type="NCBI Taxonomy" id="1141221"/>
    <lineage>
        <taxon>Bacteria</taxon>
        <taxon>Pseudomonadati</taxon>
        <taxon>Bacteroidota</taxon>
        <taxon>Flavobacteriia</taxon>
        <taxon>Flavobacteriales</taxon>
        <taxon>Weeksellaceae</taxon>
        <taxon>Chryseobacterium group</taxon>
        <taxon>Chryseobacterium</taxon>
    </lineage>
</organism>
<gene>
    <name evidence="2" type="ORF">NCTC12078_01734</name>
</gene>
<keyword evidence="1" id="KW-0472">Membrane</keyword>
<evidence type="ECO:0000313" key="3">
    <source>
        <dbReference type="Proteomes" id="UP000290013"/>
    </source>
</evidence>
<feature type="transmembrane region" description="Helical" evidence="1">
    <location>
        <begin position="45"/>
        <end position="62"/>
    </location>
</feature>